<evidence type="ECO:0000256" key="1">
    <source>
        <dbReference type="ARBA" id="ARBA00022801"/>
    </source>
</evidence>
<evidence type="ECO:0000313" key="3">
    <source>
        <dbReference type="EMBL" id="MBE1525390.1"/>
    </source>
</evidence>
<dbReference type="EMBL" id="JADBED010000001">
    <property type="protein sequence ID" value="MBE1525390.1"/>
    <property type="molecule type" value="Genomic_DNA"/>
</dbReference>
<keyword evidence="1" id="KW-0378">Hydrolase</keyword>
<dbReference type="Gene3D" id="3.40.50.850">
    <property type="entry name" value="Isochorismatase-like"/>
    <property type="match status" value="1"/>
</dbReference>
<feature type="domain" description="Isochorismatase-like" evidence="2">
    <location>
        <begin position="12"/>
        <end position="153"/>
    </location>
</feature>
<organism evidence="3 4">
    <name type="scientific">Nesterenkonia lutea</name>
    <dbReference type="NCBI Taxonomy" id="272919"/>
    <lineage>
        <taxon>Bacteria</taxon>
        <taxon>Bacillati</taxon>
        <taxon>Actinomycetota</taxon>
        <taxon>Actinomycetes</taxon>
        <taxon>Micrococcales</taxon>
        <taxon>Micrococcaceae</taxon>
        <taxon>Nesterenkonia</taxon>
    </lineage>
</organism>
<protein>
    <submittedName>
        <fullName evidence="3">Nicotinamidase-related amidase</fullName>
    </submittedName>
</protein>
<comment type="caution">
    <text evidence="3">The sequence shown here is derived from an EMBL/GenBank/DDBJ whole genome shotgun (WGS) entry which is preliminary data.</text>
</comment>
<evidence type="ECO:0000313" key="4">
    <source>
        <dbReference type="Proteomes" id="UP000643525"/>
    </source>
</evidence>
<name>A0ABR9JHX4_9MICC</name>
<accession>A0ABR9JHX4</accession>
<evidence type="ECO:0000259" key="2">
    <source>
        <dbReference type="Pfam" id="PF00857"/>
    </source>
</evidence>
<dbReference type="PANTHER" id="PTHR43540:SF1">
    <property type="entry name" value="ISOCHORISMATASE HYDROLASE"/>
    <property type="match status" value="1"/>
</dbReference>
<sequence length="200" mass="21642">MSAPSTHFDRPALIVIDVQQGFDDSEFWGPRDNPACEQNIAALVAHWRNKDWPLVFVQHQSSDPGSPLAMSSPGREFKDVITGTPDLLVRKNVNSSFYGSPDLDSWLRAEGIGQVVICGITTNHCCETTARMAGNLGYDTYFALDATHTFDRRSPDGTTVPAATLSMVTATNLDGEFATVSETRALLESDSSPRSSSVSG</sequence>
<dbReference type="Proteomes" id="UP000643525">
    <property type="component" value="Unassembled WGS sequence"/>
</dbReference>
<reference evidence="3 4" key="1">
    <citation type="submission" date="2020-10" db="EMBL/GenBank/DDBJ databases">
        <title>Sequencing the genomes of 1000 actinobacteria strains.</title>
        <authorList>
            <person name="Klenk H.-P."/>
        </authorList>
    </citation>
    <scope>NUCLEOTIDE SEQUENCE [LARGE SCALE GENOMIC DNA]</scope>
    <source>
        <strain evidence="3 4">DSM 15666</strain>
    </source>
</reference>
<proteinExistence type="predicted"/>
<dbReference type="PANTHER" id="PTHR43540">
    <property type="entry name" value="PEROXYUREIDOACRYLATE/UREIDOACRYLATE AMIDOHYDROLASE-RELATED"/>
    <property type="match status" value="1"/>
</dbReference>
<keyword evidence="4" id="KW-1185">Reference proteome</keyword>
<dbReference type="SUPFAM" id="SSF52499">
    <property type="entry name" value="Isochorismatase-like hydrolases"/>
    <property type="match status" value="1"/>
</dbReference>
<dbReference type="InterPro" id="IPR050272">
    <property type="entry name" value="Isochorismatase-like_hydrls"/>
</dbReference>
<dbReference type="InterPro" id="IPR000868">
    <property type="entry name" value="Isochorismatase-like_dom"/>
</dbReference>
<dbReference type="InterPro" id="IPR036380">
    <property type="entry name" value="Isochorismatase-like_sf"/>
</dbReference>
<dbReference type="CDD" id="cd01014">
    <property type="entry name" value="nicotinamidase_related"/>
    <property type="match status" value="1"/>
</dbReference>
<dbReference type="RefSeq" id="WP_192596261.1">
    <property type="nucleotide sequence ID" value="NZ_BAAALJ010000026.1"/>
</dbReference>
<dbReference type="Pfam" id="PF00857">
    <property type="entry name" value="Isochorismatase"/>
    <property type="match status" value="1"/>
</dbReference>
<gene>
    <name evidence="3" type="ORF">H4W27_002508</name>
</gene>